<proteinExistence type="predicted"/>
<evidence type="ECO:0000256" key="1">
    <source>
        <dbReference type="SAM" id="MobiDB-lite"/>
    </source>
</evidence>
<gene>
    <name evidence="2" type="ORF">IWX90DRAFT_410889</name>
</gene>
<accession>A0ABR1Y746</accession>
<organism evidence="2 3">
    <name type="scientific">Phyllosticta citrichinensis</name>
    <dbReference type="NCBI Taxonomy" id="1130410"/>
    <lineage>
        <taxon>Eukaryota</taxon>
        <taxon>Fungi</taxon>
        <taxon>Dikarya</taxon>
        <taxon>Ascomycota</taxon>
        <taxon>Pezizomycotina</taxon>
        <taxon>Dothideomycetes</taxon>
        <taxon>Dothideomycetes incertae sedis</taxon>
        <taxon>Botryosphaeriales</taxon>
        <taxon>Phyllostictaceae</taxon>
        <taxon>Phyllosticta</taxon>
    </lineage>
</organism>
<keyword evidence="3" id="KW-1185">Reference proteome</keyword>
<evidence type="ECO:0000313" key="3">
    <source>
        <dbReference type="Proteomes" id="UP001456524"/>
    </source>
</evidence>
<name>A0ABR1Y746_9PEZI</name>
<feature type="region of interest" description="Disordered" evidence="1">
    <location>
        <begin position="394"/>
        <end position="415"/>
    </location>
</feature>
<feature type="region of interest" description="Disordered" evidence="1">
    <location>
        <begin position="211"/>
        <end position="230"/>
    </location>
</feature>
<feature type="compositionally biased region" description="Polar residues" evidence="1">
    <location>
        <begin position="473"/>
        <end position="482"/>
    </location>
</feature>
<evidence type="ECO:0000313" key="2">
    <source>
        <dbReference type="EMBL" id="KAK8177451.1"/>
    </source>
</evidence>
<feature type="compositionally biased region" description="Polar residues" evidence="1">
    <location>
        <begin position="555"/>
        <end position="569"/>
    </location>
</feature>
<comment type="caution">
    <text evidence="2">The sequence shown here is derived from an EMBL/GenBank/DDBJ whole genome shotgun (WGS) entry which is preliminary data.</text>
</comment>
<feature type="region of interest" description="Disordered" evidence="1">
    <location>
        <begin position="462"/>
        <end position="569"/>
    </location>
</feature>
<feature type="region of interest" description="Disordered" evidence="1">
    <location>
        <begin position="305"/>
        <end position="328"/>
    </location>
</feature>
<dbReference type="EMBL" id="JBBWUH010000001">
    <property type="protein sequence ID" value="KAK8177451.1"/>
    <property type="molecule type" value="Genomic_DNA"/>
</dbReference>
<reference evidence="2 3" key="1">
    <citation type="journal article" date="2022" name="G3 (Bethesda)">
        <title>Enemy or ally: a genomic approach to elucidate the lifestyle of Phyllosticta citrichinaensis.</title>
        <authorList>
            <person name="Buijs V.A."/>
            <person name="Groenewald J.Z."/>
            <person name="Haridas S."/>
            <person name="LaButti K.M."/>
            <person name="Lipzen A."/>
            <person name="Martin F.M."/>
            <person name="Barry K."/>
            <person name="Grigoriev I.V."/>
            <person name="Crous P.W."/>
            <person name="Seidl M.F."/>
        </authorList>
    </citation>
    <scope>NUCLEOTIDE SEQUENCE [LARGE SCALE GENOMIC DNA]</scope>
    <source>
        <strain evidence="2 3">CBS 129764</strain>
    </source>
</reference>
<feature type="compositionally biased region" description="Polar residues" evidence="1">
    <location>
        <begin position="492"/>
        <end position="501"/>
    </location>
</feature>
<dbReference type="Proteomes" id="UP001456524">
    <property type="component" value="Unassembled WGS sequence"/>
</dbReference>
<feature type="compositionally biased region" description="Pro residues" evidence="1">
    <location>
        <begin position="315"/>
        <end position="324"/>
    </location>
</feature>
<feature type="compositionally biased region" description="Basic and acidic residues" evidence="1">
    <location>
        <begin position="505"/>
        <end position="522"/>
    </location>
</feature>
<protein>
    <submittedName>
        <fullName evidence="2">Uncharacterized protein</fullName>
    </submittedName>
</protein>
<sequence>MGLLGHFLRRFPGTGGIQAVDIALDNCVEASYRSVWAARGGIEEPIELSVIHFQVYCSGISWPKCCISSEELVTRVSLDLDVVTEARDVVHEDPVPSQSGITPLKGLITPPRAPGSGAGTGPPVVVFILPAPAHKRTHKHLKILLQRETPPQTFKLSPAHLSLPQRAQALVHSVVALEKRRLSRWTTANAVALQVCLMPTPLMALTDASKGTMGRPAFSSTSGRPLWDRLPHPRSQKRITGSFAFSSAGCPSNLASLSPLAMHLFPPIDLLVPTAASSPSVMPLPTATLRLAFLLESPAILERGQLTFDHGPPNSNDPPFPPRENPAISDIPSVEAATADHNSSTKRASNSPFRVRKMSLKILLLFRPANLPAGAKPSSPANGPLARYTGGQLLFGRAPTTGNSAPGGQAHKGPGRMSLEKLLPACGLPLPVGRPSVDCSLRFSEQTGLSFFDEIGKELPLPAANNDAKLPRSRQNAETQVQADHEAKLQRPRQNAETQGLWSAHTREDQRRARHRMGDRGSAKATNAETLGLRPAHTREDQRRARHTTYDRGNPNATVRSIPSRSGTQSTALTFGVHDRPASAGLSSVAFPGVGKMMDTTFGGWTGCNGLKAPRDTIRTGLGLVWQFGLNQGNRNGYGFEYACDEQC</sequence>